<evidence type="ECO:0000313" key="1">
    <source>
        <dbReference type="EMBL" id="GJE88872.1"/>
    </source>
</evidence>
<dbReference type="AlphaFoldDB" id="A0A9P3LCH0"/>
<organism evidence="1 2">
    <name type="scientific">Phanerochaete sordida</name>
    <dbReference type="NCBI Taxonomy" id="48140"/>
    <lineage>
        <taxon>Eukaryota</taxon>
        <taxon>Fungi</taxon>
        <taxon>Dikarya</taxon>
        <taxon>Basidiomycota</taxon>
        <taxon>Agaricomycotina</taxon>
        <taxon>Agaricomycetes</taxon>
        <taxon>Polyporales</taxon>
        <taxon>Phanerochaetaceae</taxon>
        <taxon>Phanerochaete</taxon>
    </lineage>
</organism>
<name>A0A9P3LCH0_9APHY</name>
<sequence length="84" mass="8731">MPAAAGADIRTFRHDGSYLKASILSAGPIAISILWAAHSCGDAADWAWSSRLSAGSAHCPAGFVRRKRCLPTPPAVAQSCATHN</sequence>
<protein>
    <submittedName>
        <fullName evidence="1">Uncharacterized protein</fullName>
    </submittedName>
</protein>
<evidence type="ECO:0000313" key="2">
    <source>
        <dbReference type="Proteomes" id="UP000703269"/>
    </source>
</evidence>
<keyword evidence="2" id="KW-1185">Reference proteome</keyword>
<dbReference type="Proteomes" id="UP000703269">
    <property type="component" value="Unassembled WGS sequence"/>
</dbReference>
<proteinExistence type="predicted"/>
<gene>
    <name evidence="1" type="ORF">PsYK624_049590</name>
</gene>
<accession>A0A9P3LCH0</accession>
<dbReference type="EMBL" id="BPQB01000010">
    <property type="protein sequence ID" value="GJE88872.1"/>
    <property type="molecule type" value="Genomic_DNA"/>
</dbReference>
<reference evidence="1 2" key="1">
    <citation type="submission" date="2021-08" db="EMBL/GenBank/DDBJ databases">
        <title>Draft Genome Sequence of Phanerochaete sordida strain YK-624.</title>
        <authorList>
            <person name="Mori T."/>
            <person name="Dohra H."/>
            <person name="Suzuki T."/>
            <person name="Kawagishi H."/>
            <person name="Hirai H."/>
        </authorList>
    </citation>
    <scope>NUCLEOTIDE SEQUENCE [LARGE SCALE GENOMIC DNA]</scope>
    <source>
        <strain evidence="1 2">YK-624</strain>
    </source>
</reference>
<comment type="caution">
    <text evidence="1">The sequence shown here is derived from an EMBL/GenBank/DDBJ whole genome shotgun (WGS) entry which is preliminary data.</text>
</comment>